<proteinExistence type="predicted"/>
<protein>
    <submittedName>
        <fullName evidence="1">Uncharacterized protein</fullName>
    </submittedName>
</protein>
<comment type="caution">
    <text evidence="1">The sequence shown here is derived from an EMBL/GenBank/DDBJ whole genome shotgun (WGS) entry which is preliminary data.</text>
</comment>
<dbReference type="EMBL" id="AFQD01000348">
    <property type="protein sequence ID" value="EGQ78985.1"/>
    <property type="molecule type" value="Genomic_DNA"/>
</dbReference>
<dbReference type="STRING" id="76859.RN98_07120"/>
<name>F9EPY3_9FUSO</name>
<dbReference type="AlphaFoldDB" id="F9EPY3"/>
<evidence type="ECO:0000313" key="2">
    <source>
        <dbReference type="Proteomes" id="UP000005392"/>
    </source>
</evidence>
<dbReference type="PATRIC" id="fig|997347.4.peg.1841"/>
<dbReference type="Proteomes" id="UP000005392">
    <property type="component" value="Unassembled WGS sequence"/>
</dbReference>
<dbReference type="HOGENOM" id="CLU_2879382_0_0_0"/>
<accession>F9EPY3</accession>
<sequence>MINIAKNSKQDSENYKNNKIAKIGITRIYSGPLPDSETLIKYNQVYPDLVKEIVEMAKKHVNI</sequence>
<keyword evidence="2" id="KW-1185">Reference proteome</keyword>
<evidence type="ECO:0000313" key="1">
    <source>
        <dbReference type="EMBL" id="EGQ78985.1"/>
    </source>
</evidence>
<reference evidence="1 2" key="1">
    <citation type="submission" date="2011-05" db="EMBL/GenBank/DDBJ databases">
        <authorList>
            <person name="Muzny D."/>
            <person name="Qin X."/>
            <person name="Deng J."/>
            <person name="Jiang H."/>
            <person name="Liu Y."/>
            <person name="Qu J."/>
            <person name="Song X.-Z."/>
            <person name="Zhang L."/>
            <person name="Thornton R."/>
            <person name="Coyle M."/>
            <person name="Francisco L."/>
            <person name="Jackson L."/>
            <person name="Javaid M."/>
            <person name="Korchina V."/>
            <person name="Kovar C."/>
            <person name="Mata R."/>
            <person name="Mathew T."/>
            <person name="Ngo R."/>
            <person name="Nguyen L."/>
            <person name="Nguyen N."/>
            <person name="Okwuonu G."/>
            <person name="Ongeri F."/>
            <person name="Pham C."/>
            <person name="Simmons D."/>
            <person name="Wilczek-Boney K."/>
            <person name="Hale W."/>
            <person name="Jakkamsetti A."/>
            <person name="Pham P."/>
            <person name="Ruth R."/>
            <person name="San Lucas F."/>
            <person name="Warren J."/>
            <person name="Zhang J."/>
            <person name="Zhao Z."/>
            <person name="Zhou C."/>
            <person name="Zhu D."/>
            <person name="Lee S."/>
            <person name="Bess C."/>
            <person name="Blankenburg K."/>
            <person name="Forbes L."/>
            <person name="Fu Q."/>
            <person name="Gubbala S."/>
            <person name="Hirani K."/>
            <person name="Jayaseelan J.C."/>
            <person name="Lara F."/>
            <person name="Munidasa M."/>
            <person name="Palculict T."/>
            <person name="Patil S."/>
            <person name="Pu L.-L."/>
            <person name="Saada N."/>
            <person name="Tang L."/>
            <person name="Weissenberger G."/>
            <person name="Zhu Y."/>
            <person name="Hemphill L."/>
            <person name="Shang Y."/>
            <person name="Youmans B."/>
            <person name="Ayvaz T."/>
            <person name="Ross M."/>
            <person name="Santibanez J."/>
            <person name="Aqrawi P."/>
            <person name="Gross S."/>
            <person name="Joshi V."/>
            <person name="Fowler G."/>
            <person name="Nazareth L."/>
            <person name="Reid J."/>
            <person name="Worley K."/>
            <person name="Petrosino J."/>
            <person name="Highlander S."/>
            <person name="Gibbs R."/>
        </authorList>
    </citation>
    <scope>NUCLEOTIDE SEQUENCE [LARGE SCALE GENOMIC DNA]</scope>
    <source>
        <strain evidence="1 2">ATCC 51191</strain>
    </source>
</reference>
<gene>
    <name evidence="1" type="ORF">HMPREF9094_1988</name>
</gene>
<organism evidence="1 2">
    <name type="scientific">Fusobacterium animalis ATCC 51191</name>
    <dbReference type="NCBI Taxonomy" id="997347"/>
    <lineage>
        <taxon>Bacteria</taxon>
        <taxon>Fusobacteriati</taxon>
        <taxon>Fusobacteriota</taxon>
        <taxon>Fusobacteriia</taxon>
        <taxon>Fusobacteriales</taxon>
        <taxon>Fusobacteriaceae</taxon>
        <taxon>Fusobacterium</taxon>
    </lineage>
</organism>